<evidence type="ECO:0000313" key="9">
    <source>
        <dbReference type="EMBL" id="TKG37457.1"/>
    </source>
</evidence>
<name>A0A2N7NGA4_9VIBR</name>
<evidence type="ECO:0000313" key="8">
    <source>
        <dbReference type="EMBL" id="PMP13420.1"/>
    </source>
</evidence>
<reference evidence="8" key="2">
    <citation type="submission" date="2016-07" db="EMBL/GenBank/DDBJ databases">
        <authorList>
            <person name="Wan K."/>
            <person name="Booth B."/>
            <person name="Spirohn K."/>
            <person name="Hao T."/>
            <person name="Hu Y."/>
            <person name="Calderwood M."/>
            <person name="Hill D."/>
            <person name="Mohr S."/>
            <person name="Vidal M."/>
            <person name="Celniker S."/>
            <person name="Perrimon N."/>
        </authorList>
    </citation>
    <scope>NUCLEOTIDE SEQUENCE</scope>
    <source>
        <strain evidence="8">10N.222.48.A2</strain>
    </source>
</reference>
<evidence type="ECO:0000259" key="7">
    <source>
        <dbReference type="Pfam" id="PF00482"/>
    </source>
</evidence>
<dbReference type="GO" id="GO:0005886">
    <property type="term" value="C:plasma membrane"/>
    <property type="evidence" value="ECO:0007669"/>
    <property type="project" value="UniProtKB-SubCell"/>
</dbReference>
<gene>
    <name evidence="8" type="ORF">BCS92_17270</name>
    <name evidence="9" type="ORF">FC057_01465</name>
</gene>
<evidence type="ECO:0000256" key="2">
    <source>
        <dbReference type="ARBA" id="ARBA00022475"/>
    </source>
</evidence>
<evidence type="ECO:0000256" key="3">
    <source>
        <dbReference type="ARBA" id="ARBA00022692"/>
    </source>
</evidence>
<dbReference type="RefSeq" id="WP_009848150.1">
    <property type="nucleotide sequence ID" value="NZ_MDBP01000045.1"/>
</dbReference>
<organism evidence="8 10">
    <name type="scientific">Vibrio tasmaniensis</name>
    <dbReference type="NCBI Taxonomy" id="212663"/>
    <lineage>
        <taxon>Bacteria</taxon>
        <taxon>Pseudomonadati</taxon>
        <taxon>Pseudomonadota</taxon>
        <taxon>Gammaproteobacteria</taxon>
        <taxon>Vibrionales</taxon>
        <taxon>Vibrionaceae</taxon>
        <taxon>Vibrio</taxon>
    </lineage>
</organism>
<dbReference type="EMBL" id="SYVV01000002">
    <property type="protein sequence ID" value="TKG37457.1"/>
    <property type="molecule type" value="Genomic_DNA"/>
</dbReference>
<reference evidence="10" key="1">
    <citation type="submission" date="2016-07" db="EMBL/GenBank/DDBJ databases">
        <title>Nontailed viruses are major unrecognized killers of bacteria in the ocean.</title>
        <authorList>
            <person name="Kauffman K."/>
            <person name="Hussain F."/>
            <person name="Yang J."/>
            <person name="Arevalo P."/>
            <person name="Brown J."/>
            <person name="Cutler M."/>
            <person name="Kelly L."/>
            <person name="Polz M.F."/>
        </authorList>
    </citation>
    <scope>NUCLEOTIDE SEQUENCE [LARGE SCALE GENOMIC DNA]</scope>
    <source>
        <strain evidence="10">10N.222.48.A2</strain>
    </source>
</reference>
<comment type="caution">
    <text evidence="8">The sequence shown here is derived from an EMBL/GenBank/DDBJ whole genome shotgun (WGS) entry which is preliminary data.</text>
</comment>
<evidence type="ECO:0000313" key="10">
    <source>
        <dbReference type="Proteomes" id="UP000235579"/>
    </source>
</evidence>
<sequence>MASSINFSNVGLFFAWAGVAFGLLLIFYWLVVCTQKKHRIAALAKHHRLADQSKEAEIKLNRWLTPMSTIFVTSESDITVRFANAGVSDIRWAQWFMPLKYSALFIGQVVVAGVCWFIEVSSESWIAIAAGWAMVVIVMPDLVLSSMAKNRQRRISRQMPYLIDLMAICVQTGMTIEASMKYLSIEMKSFDKELSSLLEVTNQRARLVGMENALEELYRKVPSPEVRSFVMTLTQSIQHGSSIYNVLTTLAGDIREVQMLELEEEIGKLAAKMSIPLIVFILIPIVFVIAAPGVMRMMLNV</sequence>
<dbReference type="EMBL" id="MDBP01000045">
    <property type="protein sequence ID" value="PMP13420.1"/>
    <property type="molecule type" value="Genomic_DNA"/>
</dbReference>
<feature type="transmembrane region" description="Helical" evidence="6">
    <location>
        <begin position="101"/>
        <end position="119"/>
    </location>
</feature>
<reference evidence="8" key="3">
    <citation type="journal article" date="2018" name="Nature">
        <title>A major lineage of non-tailed dsDNA viruses as unrecognized killers of marine bacteria.</title>
        <authorList>
            <person name="Kauffman K.M."/>
            <person name="Hussain F.A."/>
            <person name="Yang J."/>
            <person name="Arevalo P."/>
            <person name="Brown J.M."/>
            <person name="Chang W.K."/>
            <person name="VanInsberghe D."/>
            <person name="Elsherbini J."/>
            <person name="Sharma R.S."/>
            <person name="Cutler M.B."/>
            <person name="Kelly L."/>
            <person name="Polz M.F."/>
        </authorList>
    </citation>
    <scope>NUCLEOTIDE SEQUENCE</scope>
    <source>
        <strain evidence="8">10N.222.48.A2</strain>
    </source>
</reference>
<evidence type="ECO:0000256" key="5">
    <source>
        <dbReference type="ARBA" id="ARBA00023136"/>
    </source>
</evidence>
<evidence type="ECO:0000256" key="4">
    <source>
        <dbReference type="ARBA" id="ARBA00022989"/>
    </source>
</evidence>
<dbReference type="Pfam" id="PF00482">
    <property type="entry name" value="T2SSF"/>
    <property type="match status" value="1"/>
</dbReference>
<dbReference type="InterPro" id="IPR018076">
    <property type="entry name" value="T2SS_GspF_dom"/>
</dbReference>
<accession>A0A2N7NGA4</accession>
<keyword evidence="4 6" id="KW-1133">Transmembrane helix</keyword>
<dbReference type="PANTHER" id="PTHR35007">
    <property type="entry name" value="INTEGRAL MEMBRANE PROTEIN-RELATED"/>
    <property type="match status" value="1"/>
</dbReference>
<reference evidence="9 11" key="4">
    <citation type="submission" date="2019-04" db="EMBL/GenBank/DDBJ databases">
        <title>A reverse ecology approach based on a biological definition of microbial populations.</title>
        <authorList>
            <person name="Arevalo P."/>
            <person name="Vaninsberghe D."/>
            <person name="Elsherbini J."/>
            <person name="Gore J."/>
            <person name="Polz M."/>
        </authorList>
    </citation>
    <scope>NUCLEOTIDE SEQUENCE [LARGE SCALE GENOMIC DNA]</scope>
    <source>
        <strain evidence="9 11">10N.222.45.A8</strain>
    </source>
</reference>
<feature type="domain" description="Type II secretion system protein GspF" evidence="7">
    <location>
        <begin position="163"/>
        <end position="289"/>
    </location>
</feature>
<keyword evidence="5 6" id="KW-0472">Membrane</keyword>
<feature type="transmembrane region" description="Helical" evidence="6">
    <location>
        <begin position="275"/>
        <end position="295"/>
    </location>
</feature>
<dbReference type="AlphaFoldDB" id="A0A2N7NGA4"/>
<evidence type="ECO:0000256" key="6">
    <source>
        <dbReference type="SAM" id="Phobius"/>
    </source>
</evidence>
<proteinExistence type="predicted"/>
<feature type="transmembrane region" description="Helical" evidence="6">
    <location>
        <begin position="125"/>
        <end position="144"/>
    </location>
</feature>
<evidence type="ECO:0000313" key="11">
    <source>
        <dbReference type="Proteomes" id="UP000308018"/>
    </source>
</evidence>
<dbReference type="Proteomes" id="UP000308018">
    <property type="component" value="Unassembled WGS sequence"/>
</dbReference>
<protein>
    <submittedName>
        <fullName evidence="8">Biotin synthase</fullName>
    </submittedName>
    <submittedName>
        <fullName evidence="9">Type II secretion system F family protein</fullName>
    </submittedName>
</protein>
<keyword evidence="2" id="KW-1003">Cell membrane</keyword>
<evidence type="ECO:0000256" key="1">
    <source>
        <dbReference type="ARBA" id="ARBA00004651"/>
    </source>
</evidence>
<comment type="subcellular location">
    <subcellularLocation>
        <location evidence="1">Cell membrane</location>
        <topology evidence="1">Multi-pass membrane protein</topology>
    </subcellularLocation>
</comment>
<keyword evidence="3 6" id="KW-0812">Transmembrane</keyword>
<dbReference type="PANTHER" id="PTHR35007:SF2">
    <property type="entry name" value="PILUS ASSEMBLE PROTEIN"/>
    <property type="match status" value="1"/>
</dbReference>
<feature type="transmembrane region" description="Helical" evidence="6">
    <location>
        <begin position="12"/>
        <end position="31"/>
    </location>
</feature>
<dbReference type="Proteomes" id="UP000235579">
    <property type="component" value="Unassembled WGS sequence"/>
</dbReference>